<name>A0A183EKK0_9BILA</name>
<protein>
    <submittedName>
        <fullName evidence="4">Glucuronosyltransferase</fullName>
    </submittedName>
</protein>
<dbReference type="EMBL" id="UYRT01092727">
    <property type="protein sequence ID" value="VDN38350.1"/>
    <property type="molecule type" value="Genomic_DNA"/>
</dbReference>
<keyword evidence="1" id="KW-0732">Signal</keyword>
<accession>A0A183EKK0</accession>
<evidence type="ECO:0000313" key="3">
    <source>
        <dbReference type="Proteomes" id="UP000271098"/>
    </source>
</evidence>
<dbReference type="WBParaSite" id="GPUH_0002151801-mRNA-1">
    <property type="protein sequence ID" value="GPUH_0002151801-mRNA-1"/>
    <property type="gene ID" value="GPUH_0002151801"/>
</dbReference>
<organism evidence="4">
    <name type="scientific">Gongylonema pulchrum</name>
    <dbReference type="NCBI Taxonomy" id="637853"/>
    <lineage>
        <taxon>Eukaryota</taxon>
        <taxon>Metazoa</taxon>
        <taxon>Ecdysozoa</taxon>
        <taxon>Nematoda</taxon>
        <taxon>Chromadorea</taxon>
        <taxon>Rhabditida</taxon>
        <taxon>Spirurina</taxon>
        <taxon>Spiruromorpha</taxon>
        <taxon>Spiruroidea</taxon>
        <taxon>Gongylonematidae</taxon>
        <taxon>Gongylonema</taxon>
    </lineage>
</organism>
<feature type="signal peptide" evidence="1">
    <location>
        <begin position="1"/>
        <end position="18"/>
    </location>
</feature>
<proteinExistence type="predicted"/>
<evidence type="ECO:0000256" key="1">
    <source>
        <dbReference type="SAM" id="SignalP"/>
    </source>
</evidence>
<evidence type="ECO:0000313" key="4">
    <source>
        <dbReference type="WBParaSite" id="GPUH_0002151801-mRNA-1"/>
    </source>
</evidence>
<dbReference type="AlphaFoldDB" id="A0A183EKK0"/>
<keyword evidence="3" id="KW-1185">Reference proteome</keyword>
<reference evidence="2 3" key="2">
    <citation type="submission" date="2018-11" db="EMBL/GenBank/DDBJ databases">
        <authorList>
            <consortium name="Pathogen Informatics"/>
        </authorList>
    </citation>
    <scope>NUCLEOTIDE SEQUENCE [LARGE SCALE GENOMIC DNA]</scope>
</reference>
<sequence>MIHLKLAFSLCLLPLVSSVTVLLFLIGTKPSERATFEFLAQQLAVRGHQTITVKQILIPEEPALVKHKLHLVKEKTLKNLLPRDLYQAIEQIGDNMPWKDSYEVDEYLIPYYAAHNYSCYRTLNSDLMTNLRREQIDVAIVYSGNPCQLALMHVLNIPFIYFDVDDAKQRFDDKLTTRAD</sequence>
<dbReference type="Proteomes" id="UP000271098">
    <property type="component" value="Unassembled WGS sequence"/>
</dbReference>
<evidence type="ECO:0000313" key="2">
    <source>
        <dbReference type="EMBL" id="VDN38350.1"/>
    </source>
</evidence>
<reference evidence="4" key="1">
    <citation type="submission" date="2016-06" db="UniProtKB">
        <authorList>
            <consortium name="WormBaseParasite"/>
        </authorList>
    </citation>
    <scope>IDENTIFICATION</scope>
</reference>
<gene>
    <name evidence="2" type="ORF">GPUH_LOCUS21493</name>
</gene>
<feature type="chain" id="PRO_5043139204" evidence="1">
    <location>
        <begin position="19"/>
        <end position="180"/>
    </location>
</feature>
<dbReference type="OrthoDB" id="5835829at2759"/>
<dbReference type="SUPFAM" id="SSF53756">
    <property type="entry name" value="UDP-Glycosyltransferase/glycogen phosphorylase"/>
    <property type="match status" value="1"/>
</dbReference>